<evidence type="ECO:0000313" key="3">
    <source>
        <dbReference type="Proteomes" id="UP001620295"/>
    </source>
</evidence>
<organism evidence="2 3">
    <name type="scientific">Streptomyces milbemycinicus</name>
    <dbReference type="NCBI Taxonomy" id="476552"/>
    <lineage>
        <taxon>Bacteria</taxon>
        <taxon>Bacillati</taxon>
        <taxon>Actinomycetota</taxon>
        <taxon>Actinomycetes</taxon>
        <taxon>Kitasatosporales</taxon>
        <taxon>Streptomycetaceae</taxon>
        <taxon>Streptomyces</taxon>
    </lineage>
</organism>
<protein>
    <recommendedName>
        <fullName evidence="4">OmpR/PhoB-type domain-containing protein</fullName>
    </recommendedName>
</protein>
<feature type="compositionally biased region" description="Low complexity" evidence="1">
    <location>
        <begin position="105"/>
        <end position="120"/>
    </location>
</feature>
<evidence type="ECO:0000313" key="2">
    <source>
        <dbReference type="EMBL" id="MFK4270300.1"/>
    </source>
</evidence>
<dbReference type="RefSeq" id="WP_358639531.1">
    <property type="nucleotide sequence ID" value="NZ_JBFAEV010000014.1"/>
</dbReference>
<gene>
    <name evidence="2" type="ORF">ACI2L5_35990</name>
</gene>
<keyword evidence="3" id="KW-1185">Reference proteome</keyword>
<name>A0ABW8LZ46_9ACTN</name>
<dbReference type="Proteomes" id="UP001620295">
    <property type="component" value="Unassembled WGS sequence"/>
</dbReference>
<feature type="region of interest" description="Disordered" evidence="1">
    <location>
        <begin position="65"/>
        <end position="120"/>
    </location>
</feature>
<dbReference type="InterPro" id="IPR036388">
    <property type="entry name" value="WH-like_DNA-bd_sf"/>
</dbReference>
<dbReference type="EMBL" id="JBJDQH010000013">
    <property type="protein sequence ID" value="MFK4270300.1"/>
    <property type="molecule type" value="Genomic_DNA"/>
</dbReference>
<evidence type="ECO:0000256" key="1">
    <source>
        <dbReference type="SAM" id="MobiDB-lite"/>
    </source>
</evidence>
<reference evidence="2 3" key="1">
    <citation type="submission" date="2024-11" db="EMBL/GenBank/DDBJ databases">
        <title>The Natural Products Discovery Center: Release of the First 8490 Sequenced Strains for Exploring Actinobacteria Biosynthetic Diversity.</title>
        <authorList>
            <person name="Kalkreuter E."/>
            <person name="Kautsar S.A."/>
            <person name="Yang D."/>
            <person name="Bader C.D."/>
            <person name="Teijaro C.N."/>
            <person name="Fluegel L."/>
            <person name="Davis C.M."/>
            <person name="Simpson J.R."/>
            <person name="Lauterbach L."/>
            <person name="Steele A.D."/>
            <person name="Gui C."/>
            <person name="Meng S."/>
            <person name="Li G."/>
            <person name="Viehrig K."/>
            <person name="Ye F."/>
            <person name="Su P."/>
            <person name="Kiefer A.F."/>
            <person name="Nichols A."/>
            <person name="Cepeda A.J."/>
            <person name="Yan W."/>
            <person name="Fan B."/>
            <person name="Jiang Y."/>
            <person name="Adhikari A."/>
            <person name="Zheng C.-J."/>
            <person name="Schuster L."/>
            <person name="Cowan T.M."/>
            <person name="Smanski M.J."/>
            <person name="Chevrette M.G."/>
            <person name="De Carvalho L.P.S."/>
            <person name="Shen B."/>
        </authorList>
    </citation>
    <scope>NUCLEOTIDE SEQUENCE [LARGE SCALE GENOMIC DNA]</scope>
    <source>
        <strain evidence="2 3">NPDC020863</strain>
    </source>
</reference>
<proteinExistence type="predicted"/>
<sequence>MSADRLAEELDPGGGVSAHALQSQVSRLRTALGPAAAIERAGAGYRIVVAPEDVDACRFERLATASPSSWSPVTAPSPRCSTATTGSSLTYRERTWPPRSPARPPRTSRCATTTSSPGAK</sequence>
<evidence type="ECO:0008006" key="4">
    <source>
        <dbReference type="Google" id="ProtNLM"/>
    </source>
</evidence>
<comment type="caution">
    <text evidence="2">The sequence shown here is derived from an EMBL/GenBank/DDBJ whole genome shotgun (WGS) entry which is preliminary data.</text>
</comment>
<accession>A0ABW8LZ46</accession>
<feature type="compositionally biased region" description="Polar residues" evidence="1">
    <location>
        <begin position="65"/>
        <end position="90"/>
    </location>
</feature>
<dbReference type="Gene3D" id="1.10.10.10">
    <property type="entry name" value="Winged helix-like DNA-binding domain superfamily/Winged helix DNA-binding domain"/>
    <property type="match status" value="1"/>
</dbReference>